<evidence type="ECO:0000313" key="2">
    <source>
        <dbReference type="Proteomes" id="UP001057402"/>
    </source>
</evidence>
<comment type="caution">
    <text evidence="1">The sequence shown here is derived from an EMBL/GenBank/DDBJ whole genome shotgun (WGS) entry which is preliminary data.</text>
</comment>
<evidence type="ECO:0000313" key="1">
    <source>
        <dbReference type="EMBL" id="KAI4319623.1"/>
    </source>
</evidence>
<name>A0ACB9M6J6_9MYRT</name>
<gene>
    <name evidence="1" type="ORF">MLD38_033203</name>
</gene>
<sequence length="90" mass="10007">MLCSGLSDNHTTILTRASPWPRTILYGQSEPAGPDLATNHALDVRPEFIHQTWVAASFMLKDAVVRAYRTDPVQLLNMFEEGDSVAHVDI</sequence>
<keyword evidence="2" id="KW-1185">Reference proteome</keyword>
<organism evidence="1 2">
    <name type="scientific">Melastoma candidum</name>
    <dbReference type="NCBI Taxonomy" id="119954"/>
    <lineage>
        <taxon>Eukaryota</taxon>
        <taxon>Viridiplantae</taxon>
        <taxon>Streptophyta</taxon>
        <taxon>Embryophyta</taxon>
        <taxon>Tracheophyta</taxon>
        <taxon>Spermatophyta</taxon>
        <taxon>Magnoliopsida</taxon>
        <taxon>eudicotyledons</taxon>
        <taxon>Gunneridae</taxon>
        <taxon>Pentapetalae</taxon>
        <taxon>rosids</taxon>
        <taxon>malvids</taxon>
        <taxon>Myrtales</taxon>
        <taxon>Melastomataceae</taxon>
        <taxon>Melastomatoideae</taxon>
        <taxon>Melastomateae</taxon>
        <taxon>Melastoma</taxon>
    </lineage>
</organism>
<dbReference type="Proteomes" id="UP001057402">
    <property type="component" value="Chromosome 10"/>
</dbReference>
<proteinExistence type="predicted"/>
<reference evidence="2" key="1">
    <citation type="journal article" date="2023" name="Front. Plant Sci.">
        <title>Chromosomal-level genome assembly of Melastoma candidum provides insights into trichome evolution.</title>
        <authorList>
            <person name="Zhong Y."/>
            <person name="Wu W."/>
            <person name="Sun C."/>
            <person name="Zou P."/>
            <person name="Liu Y."/>
            <person name="Dai S."/>
            <person name="Zhou R."/>
        </authorList>
    </citation>
    <scope>NUCLEOTIDE SEQUENCE [LARGE SCALE GENOMIC DNA]</scope>
</reference>
<dbReference type="EMBL" id="CM042889">
    <property type="protein sequence ID" value="KAI4319623.1"/>
    <property type="molecule type" value="Genomic_DNA"/>
</dbReference>
<protein>
    <submittedName>
        <fullName evidence="1">Uncharacterized protein</fullName>
    </submittedName>
</protein>
<accession>A0ACB9M6J6</accession>